<dbReference type="Pfam" id="PF00535">
    <property type="entry name" value="Glycos_transf_2"/>
    <property type="match status" value="1"/>
</dbReference>
<dbReference type="InterPro" id="IPR001173">
    <property type="entry name" value="Glyco_trans_2-like"/>
</dbReference>
<evidence type="ECO:0000313" key="11">
    <source>
        <dbReference type="Proteomes" id="UP000033423"/>
    </source>
</evidence>
<name>A0A0F3GVY2_9BACT</name>
<evidence type="ECO:0000256" key="7">
    <source>
        <dbReference type="ARBA" id="ARBA00023136"/>
    </source>
</evidence>
<dbReference type="GO" id="GO:0099621">
    <property type="term" value="F:undecaprenyl-phosphate 4-deoxy-4-formamido-L-arabinose transferase activity"/>
    <property type="evidence" value="ECO:0007669"/>
    <property type="project" value="TreeGrafter"/>
</dbReference>
<accession>A0A0F3GVY2</accession>
<dbReference type="GO" id="GO:0009103">
    <property type="term" value="P:lipopolysaccharide biosynthetic process"/>
    <property type="evidence" value="ECO:0007669"/>
    <property type="project" value="UniProtKB-KW"/>
</dbReference>
<dbReference type="CDD" id="cd04187">
    <property type="entry name" value="DPM1_like_bac"/>
    <property type="match status" value="1"/>
</dbReference>
<keyword evidence="2" id="KW-0328">Glycosyltransferase</keyword>
<dbReference type="Proteomes" id="UP000033423">
    <property type="component" value="Unassembled WGS sequence"/>
</dbReference>
<keyword evidence="6 8" id="KW-1133">Transmembrane helix</keyword>
<dbReference type="AlphaFoldDB" id="A0A0F3GVY2"/>
<keyword evidence="11" id="KW-1185">Reference proteome</keyword>
<comment type="caution">
    <text evidence="10">The sequence shown here is derived from an EMBL/GenBank/DDBJ whole genome shotgun (WGS) entry which is preliminary data.</text>
</comment>
<reference evidence="10 11" key="1">
    <citation type="submission" date="2015-02" db="EMBL/GenBank/DDBJ databases">
        <title>Single-cell genomics of uncultivated deep-branching MTB reveals a conserved set of magnetosome genes.</title>
        <authorList>
            <person name="Kolinko S."/>
            <person name="Richter M."/>
            <person name="Glockner F.O."/>
            <person name="Brachmann A."/>
            <person name="Schuler D."/>
        </authorList>
    </citation>
    <scope>NUCLEOTIDE SEQUENCE [LARGE SCALE GENOMIC DNA]</scope>
    <source>
        <strain evidence="10">TM-1</strain>
    </source>
</reference>
<dbReference type="InterPro" id="IPR050256">
    <property type="entry name" value="Glycosyltransferase_2"/>
</dbReference>
<evidence type="ECO:0000313" key="10">
    <source>
        <dbReference type="EMBL" id="KJU86139.1"/>
    </source>
</evidence>
<dbReference type="EMBL" id="LACI01000726">
    <property type="protein sequence ID" value="KJU86139.1"/>
    <property type="molecule type" value="Genomic_DNA"/>
</dbReference>
<gene>
    <name evidence="10" type="ORF">MBAV_001664</name>
</gene>
<dbReference type="SUPFAM" id="SSF53448">
    <property type="entry name" value="Nucleotide-diphospho-sugar transferases"/>
    <property type="match status" value="1"/>
</dbReference>
<evidence type="ECO:0000259" key="9">
    <source>
        <dbReference type="Pfam" id="PF00535"/>
    </source>
</evidence>
<evidence type="ECO:0000256" key="8">
    <source>
        <dbReference type="SAM" id="Phobius"/>
    </source>
</evidence>
<evidence type="ECO:0000256" key="2">
    <source>
        <dbReference type="ARBA" id="ARBA00022676"/>
    </source>
</evidence>
<keyword evidence="1" id="KW-1003">Cell membrane</keyword>
<dbReference type="Gene3D" id="3.90.550.10">
    <property type="entry name" value="Spore Coat Polysaccharide Biosynthesis Protein SpsA, Chain A"/>
    <property type="match status" value="1"/>
</dbReference>
<keyword evidence="7 8" id="KW-0472">Membrane</keyword>
<keyword evidence="5" id="KW-0448">Lipopolysaccharide biosynthesis</keyword>
<protein>
    <submittedName>
        <fullName evidence="10">Glycosyl transferase family protein</fullName>
    </submittedName>
</protein>
<dbReference type="InterPro" id="IPR029044">
    <property type="entry name" value="Nucleotide-diphossugar_trans"/>
</dbReference>
<evidence type="ECO:0000256" key="4">
    <source>
        <dbReference type="ARBA" id="ARBA00022692"/>
    </source>
</evidence>
<dbReference type="PANTHER" id="PTHR48090">
    <property type="entry name" value="UNDECAPRENYL-PHOSPHATE 4-DEOXY-4-FORMAMIDO-L-ARABINOSE TRANSFERASE-RELATED"/>
    <property type="match status" value="1"/>
</dbReference>
<feature type="transmembrane region" description="Helical" evidence="8">
    <location>
        <begin position="234"/>
        <end position="254"/>
    </location>
</feature>
<dbReference type="GO" id="GO:0005886">
    <property type="term" value="C:plasma membrane"/>
    <property type="evidence" value="ECO:0007669"/>
    <property type="project" value="TreeGrafter"/>
</dbReference>
<evidence type="ECO:0000256" key="1">
    <source>
        <dbReference type="ARBA" id="ARBA00022475"/>
    </source>
</evidence>
<feature type="domain" description="Glycosyltransferase 2-like" evidence="9">
    <location>
        <begin position="4"/>
        <end position="167"/>
    </location>
</feature>
<dbReference type="PANTHER" id="PTHR48090:SF3">
    <property type="entry name" value="UNDECAPRENYL-PHOSPHATE 4-DEOXY-4-FORMAMIDO-L-ARABINOSE TRANSFERASE"/>
    <property type="match status" value="1"/>
</dbReference>
<evidence type="ECO:0000256" key="6">
    <source>
        <dbReference type="ARBA" id="ARBA00022989"/>
    </source>
</evidence>
<evidence type="ECO:0000256" key="3">
    <source>
        <dbReference type="ARBA" id="ARBA00022679"/>
    </source>
</evidence>
<organism evidence="10 11">
    <name type="scientific">Candidatus Magnetobacterium bavaricum</name>
    <dbReference type="NCBI Taxonomy" id="29290"/>
    <lineage>
        <taxon>Bacteria</taxon>
        <taxon>Pseudomonadati</taxon>
        <taxon>Nitrospirota</taxon>
        <taxon>Thermodesulfovibrionia</taxon>
        <taxon>Thermodesulfovibrionales</taxon>
        <taxon>Candidatus Magnetobacteriaceae</taxon>
        <taxon>Candidatus Magnetobacterium</taxon>
    </lineage>
</organism>
<keyword evidence="4 8" id="KW-0812">Transmembrane</keyword>
<proteinExistence type="predicted"/>
<feature type="transmembrane region" description="Helical" evidence="8">
    <location>
        <begin position="266"/>
        <end position="289"/>
    </location>
</feature>
<evidence type="ECO:0000256" key="5">
    <source>
        <dbReference type="ARBA" id="ARBA00022985"/>
    </source>
</evidence>
<keyword evidence="3 10" id="KW-0808">Transferase</keyword>
<sequence length="316" mass="35850">MDVTILVPFYNEAENVVAFHEGLAGVIESYKEIDEYEILYIDDGSTDNTLALLEGIQATNPNVVVLCLRRNFGQTAALAAGFDFSRGDIIITTDGDMQYDPQDILKLLHHIKDCDMVCGWRKNRQDPLLSRRIPSMVTNWLINIVTSVRLRDHGCALRAYKREVIKNLRLYGEMQRFIPALASKYGIKVTEIETWHQRRQKGKSKYTHSKTLRLVLDLLVVKFFQSFSTKPMQFFGPPGLFSGVLGSAIVVYSTVKRLIDPAGVDIIPVFLLGAFLILVGLQFLGLGLLGEIQVRNYYESERKPIYSIKRIIKDDT</sequence>